<evidence type="ECO:0000313" key="1">
    <source>
        <dbReference type="EMBL" id="CAF87714.1"/>
    </source>
</evidence>
<organism evidence="1">
    <name type="scientific">Tetraodon nigroviridis</name>
    <name type="common">Spotted green pufferfish</name>
    <name type="synonym">Chelonodon nigroviridis</name>
    <dbReference type="NCBI Taxonomy" id="99883"/>
    <lineage>
        <taxon>Eukaryota</taxon>
        <taxon>Metazoa</taxon>
        <taxon>Chordata</taxon>
        <taxon>Craniata</taxon>
        <taxon>Vertebrata</taxon>
        <taxon>Euteleostomi</taxon>
        <taxon>Actinopterygii</taxon>
        <taxon>Neopterygii</taxon>
        <taxon>Teleostei</taxon>
        <taxon>Neoteleostei</taxon>
        <taxon>Acanthomorphata</taxon>
        <taxon>Eupercaria</taxon>
        <taxon>Tetraodontiformes</taxon>
        <taxon>Tetradontoidea</taxon>
        <taxon>Tetraodontidae</taxon>
        <taxon>Tetraodon</taxon>
    </lineage>
</organism>
<name>Q4THB8_TETNG</name>
<dbReference type="KEGG" id="tng:GSTEN00000642G001"/>
<sequence length="83" mass="9782">WTRLPLPQVTTRIFHTCRKTSCNSRAAVWLCTSMFSRQIWVTPRWRSWVSSMASAPSCPRLRRRPAGSPVSFFQECHQHLHNR</sequence>
<proteinExistence type="predicted"/>
<feature type="non-terminal residue" evidence="1">
    <location>
        <position position="1"/>
    </location>
</feature>
<accession>Q4THB8</accession>
<dbReference type="AlphaFoldDB" id="Q4THB8"/>
<reference evidence="1" key="1">
    <citation type="journal article" date="2004" name="Nature">
        <title>Genome duplication in the teleost fish Tetraodon nigroviridis reveals the early vertebrate proto-karyotype.</title>
        <authorList>
            <person name="Jaillon O."/>
            <person name="Aury J.-M."/>
            <person name="Brunet F."/>
            <person name="Petit J.-L."/>
            <person name="Stange-Thomann N."/>
            <person name="Mauceli E."/>
            <person name="Bouneau L."/>
            <person name="Fischer C."/>
            <person name="Ozouf-Costaz C."/>
            <person name="Bernot A."/>
            <person name="Nicaud S."/>
            <person name="Jaffe D."/>
            <person name="Fisher S."/>
            <person name="Lutfalla G."/>
            <person name="Dossat C."/>
            <person name="Segurens B."/>
            <person name="Dasilva C."/>
            <person name="Salanoubat M."/>
            <person name="Levy M."/>
            <person name="Boudet N."/>
            <person name="Castellano S."/>
            <person name="Anthouard V."/>
            <person name="Jubin C."/>
            <person name="Castelli V."/>
            <person name="Katinka M."/>
            <person name="Vacherie B."/>
            <person name="Biemont C."/>
            <person name="Skalli Z."/>
            <person name="Cattolico L."/>
            <person name="Poulain J."/>
            <person name="De Berardinis V."/>
            <person name="Cruaud C."/>
            <person name="Duprat S."/>
            <person name="Brottier P."/>
            <person name="Coutanceau J.-P."/>
            <person name="Gouzy J."/>
            <person name="Parra G."/>
            <person name="Lardier G."/>
            <person name="Chapple C."/>
            <person name="McKernan K.J."/>
            <person name="McEwan P."/>
            <person name="Bosak S."/>
            <person name="Kellis M."/>
            <person name="Volff J.-N."/>
            <person name="Guigo R."/>
            <person name="Zody M.C."/>
            <person name="Mesirov J."/>
            <person name="Lindblad-Toh K."/>
            <person name="Birren B."/>
            <person name="Nusbaum C."/>
            <person name="Kahn D."/>
            <person name="Robinson-Rechavi M."/>
            <person name="Laudet V."/>
            <person name="Schachter V."/>
            <person name="Quetier F."/>
            <person name="Saurin W."/>
            <person name="Scarpelli C."/>
            <person name="Wincker P."/>
            <person name="Lander E.S."/>
            <person name="Weissenbach J."/>
            <person name="Roest Crollius H."/>
        </authorList>
    </citation>
    <scope>NUCLEOTIDE SEQUENCE [LARGE SCALE GENOMIC DNA]</scope>
</reference>
<reference evidence="1" key="2">
    <citation type="submission" date="2004-02" db="EMBL/GenBank/DDBJ databases">
        <authorList>
            <consortium name="Genoscope"/>
            <consortium name="Whitehead Institute Centre for Genome Research"/>
        </authorList>
    </citation>
    <scope>NUCLEOTIDE SEQUENCE</scope>
</reference>
<protein>
    <submittedName>
        <fullName evidence="1">(spotted green pufferfish) hypothetical protein</fullName>
    </submittedName>
</protein>
<comment type="caution">
    <text evidence="1">The sequence shown here is derived from an EMBL/GenBank/DDBJ whole genome shotgun (WGS) entry which is preliminary data.</text>
</comment>
<dbReference type="EMBL" id="CAAE01003063">
    <property type="protein sequence ID" value="CAF87714.1"/>
    <property type="molecule type" value="Genomic_DNA"/>
</dbReference>
<gene>
    <name evidence="1" type="ORF">GSTENG00000642001</name>
</gene>